<dbReference type="AlphaFoldDB" id="A0A9X3U150"/>
<sequence>MSNHIHLDQGQRRMSFHQTELPFGVRHRGLSKFVTSASVFALTISLSGSLNSPQGFSPASAAISGDSTTPAAFADLAAMNDEALDQARGGFNLGNINLNVGVKVETAIDGFATITTNFNVAKPGVLQNLGTEVRTITEAAANSANAAIAAAHAAVEAAQNAAAVATGAIKPTKIGDVTSASQILNGASETTSSNLQNNPAVTQAMDTLNQGAKALAADFIPDSTPPATPQTGTTSTAPVISLIASSDAASGTRTVETSALAKDGNQLTIPSIGGNMAQVIHDTTNGHTSIITNSMNNVSIRQSVSMNMTIDNFTALQTASTLNRMVSSMSQQIGLLGLR</sequence>
<protein>
    <submittedName>
        <fullName evidence="1">Uncharacterized protein</fullName>
    </submittedName>
</protein>
<keyword evidence="2" id="KW-1185">Reference proteome</keyword>
<dbReference type="Proteomes" id="UP001141619">
    <property type="component" value="Unassembled WGS sequence"/>
</dbReference>
<reference evidence="1" key="1">
    <citation type="submission" date="2022-08" db="EMBL/GenBank/DDBJ databases">
        <authorList>
            <person name="Vandamme P."/>
            <person name="Hettiarachchi A."/>
            <person name="Peeters C."/>
            <person name="Cnockaert M."/>
            <person name="Carlier A."/>
        </authorList>
    </citation>
    <scope>NUCLEOTIDE SEQUENCE</scope>
    <source>
        <strain evidence="1">LMG 31809</strain>
    </source>
</reference>
<dbReference type="EMBL" id="JANWOI010000004">
    <property type="protein sequence ID" value="MDA5194739.1"/>
    <property type="molecule type" value="Genomic_DNA"/>
</dbReference>
<gene>
    <name evidence="1" type="ORF">NYP16_12325</name>
</gene>
<reference evidence="1" key="2">
    <citation type="journal article" date="2023" name="Syst. Appl. Microbiol.">
        <title>Govania unica gen. nov., sp. nov., a rare biosphere bacterium that represents a novel family in the class Alphaproteobacteria.</title>
        <authorList>
            <person name="Vandamme P."/>
            <person name="Peeters C."/>
            <person name="Hettiarachchi A."/>
            <person name="Cnockaert M."/>
            <person name="Carlier A."/>
        </authorList>
    </citation>
    <scope>NUCLEOTIDE SEQUENCE</scope>
    <source>
        <strain evidence="1">LMG 31809</strain>
    </source>
</reference>
<dbReference type="RefSeq" id="WP_274944444.1">
    <property type="nucleotide sequence ID" value="NZ_JANWOI010000004.1"/>
</dbReference>
<evidence type="ECO:0000313" key="2">
    <source>
        <dbReference type="Proteomes" id="UP001141619"/>
    </source>
</evidence>
<organism evidence="1 2">
    <name type="scientific">Govanella unica</name>
    <dbReference type="NCBI Taxonomy" id="2975056"/>
    <lineage>
        <taxon>Bacteria</taxon>
        <taxon>Pseudomonadati</taxon>
        <taxon>Pseudomonadota</taxon>
        <taxon>Alphaproteobacteria</taxon>
        <taxon>Emcibacterales</taxon>
        <taxon>Govanellaceae</taxon>
        <taxon>Govanella</taxon>
    </lineage>
</organism>
<name>A0A9X3U150_9PROT</name>
<accession>A0A9X3U150</accession>
<evidence type="ECO:0000313" key="1">
    <source>
        <dbReference type="EMBL" id="MDA5194739.1"/>
    </source>
</evidence>
<comment type="caution">
    <text evidence="1">The sequence shown here is derived from an EMBL/GenBank/DDBJ whole genome shotgun (WGS) entry which is preliminary data.</text>
</comment>
<proteinExistence type="predicted"/>